<accession>A0A4Y7TZ99</accession>
<dbReference type="OrthoDB" id="5424205at2759"/>
<dbReference type="Proteomes" id="UP000298030">
    <property type="component" value="Unassembled WGS sequence"/>
</dbReference>
<name>A0A4Y7TZ99_COPMI</name>
<gene>
    <name evidence="3" type="ORF">FA13DRAFT_5605</name>
</gene>
<feature type="chain" id="PRO_5021315248" evidence="2">
    <location>
        <begin position="19"/>
        <end position="604"/>
    </location>
</feature>
<dbReference type="InterPro" id="IPR045926">
    <property type="entry name" value="DUF6345"/>
</dbReference>
<evidence type="ECO:0000313" key="4">
    <source>
        <dbReference type="Proteomes" id="UP000298030"/>
    </source>
</evidence>
<organism evidence="3 4">
    <name type="scientific">Coprinellus micaceus</name>
    <name type="common">Glistening ink-cap mushroom</name>
    <name type="synonym">Coprinus micaceus</name>
    <dbReference type="NCBI Taxonomy" id="71717"/>
    <lineage>
        <taxon>Eukaryota</taxon>
        <taxon>Fungi</taxon>
        <taxon>Dikarya</taxon>
        <taxon>Basidiomycota</taxon>
        <taxon>Agaricomycotina</taxon>
        <taxon>Agaricomycetes</taxon>
        <taxon>Agaricomycetidae</taxon>
        <taxon>Agaricales</taxon>
        <taxon>Agaricineae</taxon>
        <taxon>Psathyrellaceae</taxon>
        <taxon>Coprinellus</taxon>
    </lineage>
</organism>
<sequence length="604" mass="66296">MLRSRLLNLLALAGLAAAWVELDPSLVPQISQPLPIYSLGSPSFIPDDWLRGIVGNTASGAQYTKRHNGDPRHYIYNGNEVVGFVDKETGETRVFPDYSALKPCTNPVDVQHALAAFLHQGGKAFPSDDTRTELVVGSSLQGSEVKPPTEGSGAPTEGSGSVARRANDTVADPAGATLLTLGTVQRFVEVNGDKFPVCGPGSRATFGVGFGNKVVSLSYFWKPATRTKKTRKPLPSDKVVKHIKEALKSKVGYQGKYVKVHSVDPCFYDSGVQYLQPVYRVLATPFDPNANATVTPKQFLEYVPIGGDSLESLVPSSKSGPGDGEGGPDEPNSSDNVSRSFLNYFDARKETRAPKPRITVGRYVVRNDNPGFVEDARNFWISLSRSTTIDFIRQGFYWAYPRLYNSDAWFFVNNVNVALTEAHGSFHGFTTYDATSKVDFVNIPSGLAPGGYGPISNSGNGKLGYWFIDACEVMPTIPDFKALGLSDTEAHRRTFDPWWPVFRGGIHAVLTWRTSALFEDNTAATAADRIARFNKPVVYAWLDAAHEDAAYQVRRDYARYEGGPVIWPFGRGVAMFRCGRIADKVTNLENLGAPNCLYVMWWNN</sequence>
<evidence type="ECO:0000256" key="1">
    <source>
        <dbReference type="SAM" id="MobiDB-lite"/>
    </source>
</evidence>
<evidence type="ECO:0000256" key="2">
    <source>
        <dbReference type="SAM" id="SignalP"/>
    </source>
</evidence>
<evidence type="ECO:0000313" key="3">
    <source>
        <dbReference type="EMBL" id="TEB39496.1"/>
    </source>
</evidence>
<dbReference type="AlphaFoldDB" id="A0A4Y7TZ99"/>
<reference evidence="3 4" key="1">
    <citation type="journal article" date="2019" name="Nat. Ecol. Evol.">
        <title>Megaphylogeny resolves global patterns of mushroom evolution.</title>
        <authorList>
            <person name="Varga T."/>
            <person name="Krizsan K."/>
            <person name="Foldi C."/>
            <person name="Dima B."/>
            <person name="Sanchez-Garcia M."/>
            <person name="Sanchez-Ramirez S."/>
            <person name="Szollosi G.J."/>
            <person name="Szarkandi J.G."/>
            <person name="Papp V."/>
            <person name="Albert L."/>
            <person name="Andreopoulos W."/>
            <person name="Angelini C."/>
            <person name="Antonin V."/>
            <person name="Barry K.W."/>
            <person name="Bougher N.L."/>
            <person name="Buchanan P."/>
            <person name="Buyck B."/>
            <person name="Bense V."/>
            <person name="Catcheside P."/>
            <person name="Chovatia M."/>
            <person name="Cooper J."/>
            <person name="Damon W."/>
            <person name="Desjardin D."/>
            <person name="Finy P."/>
            <person name="Geml J."/>
            <person name="Haridas S."/>
            <person name="Hughes K."/>
            <person name="Justo A."/>
            <person name="Karasinski D."/>
            <person name="Kautmanova I."/>
            <person name="Kiss B."/>
            <person name="Kocsube S."/>
            <person name="Kotiranta H."/>
            <person name="LaButti K.M."/>
            <person name="Lechner B.E."/>
            <person name="Liimatainen K."/>
            <person name="Lipzen A."/>
            <person name="Lukacs Z."/>
            <person name="Mihaltcheva S."/>
            <person name="Morgado L.N."/>
            <person name="Niskanen T."/>
            <person name="Noordeloos M.E."/>
            <person name="Ohm R.A."/>
            <person name="Ortiz-Santana B."/>
            <person name="Ovrebo C."/>
            <person name="Racz N."/>
            <person name="Riley R."/>
            <person name="Savchenko A."/>
            <person name="Shiryaev A."/>
            <person name="Soop K."/>
            <person name="Spirin V."/>
            <person name="Szebenyi C."/>
            <person name="Tomsovsky M."/>
            <person name="Tulloss R.E."/>
            <person name="Uehling J."/>
            <person name="Grigoriev I.V."/>
            <person name="Vagvolgyi C."/>
            <person name="Papp T."/>
            <person name="Martin F.M."/>
            <person name="Miettinen O."/>
            <person name="Hibbett D.S."/>
            <person name="Nagy L.G."/>
        </authorList>
    </citation>
    <scope>NUCLEOTIDE SEQUENCE [LARGE SCALE GENOMIC DNA]</scope>
    <source>
        <strain evidence="3 4">FP101781</strain>
    </source>
</reference>
<dbReference type="Pfam" id="PF19872">
    <property type="entry name" value="DUF6345"/>
    <property type="match status" value="1"/>
</dbReference>
<dbReference type="EMBL" id="QPFP01000001">
    <property type="protein sequence ID" value="TEB39496.1"/>
    <property type="molecule type" value="Genomic_DNA"/>
</dbReference>
<protein>
    <submittedName>
        <fullName evidence="3">Uncharacterized protein</fullName>
    </submittedName>
</protein>
<keyword evidence="4" id="KW-1185">Reference proteome</keyword>
<feature type="signal peptide" evidence="2">
    <location>
        <begin position="1"/>
        <end position="18"/>
    </location>
</feature>
<proteinExistence type="predicted"/>
<keyword evidence="2" id="KW-0732">Signal</keyword>
<feature type="region of interest" description="Disordered" evidence="1">
    <location>
        <begin position="138"/>
        <end position="162"/>
    </location>
</feature>
<feature type="region of interest" description="Disordered" evidence="1">
    <location>
        <begin position="313"/>
        <end position="337"/>
    </location>
</feature>
<comment type="caution">
    <text evidence="3">The sequence shown here is derived from an EMBL/GenBank/DDBJ whole genome shotgun (WGS) entry which is preliminary data.</text>
</comment>